<comment type="caution">
    <text evidence="2">The sequence shown here is derived from an EMBL/GenBank/DDBJ whole genome shotgun (WGS) entry which is preliminary data.</text>
</comment>
<dbReference type="Proteomes" id="UP000479293">
    <property type="component" value="Unassembled WGS sequence"/>
</dbReference>
<proteinExistence type="predicted"/>
<feature type="domain" description="Polysaccharide pyruvyl transferase" evidence="1">
    <location>
        <begin position="68"/>
        <end position="384"/>
    </location>
</feature>
<dbReference type="InterPro" id="IPR007345">
    <property type="entry name" value="Polysacch_pyruvyl_Trfase"/>
</dbReference>
<keyword evidence="3" id="KW-1185">Reference proteome</keyword>
<organism evidence="2 3">
    <name type="scientific">Salmonirosea aquatica</name>
    <dbReference type="NCBI Taxonomy" id="2654236"/>
    <lineage>
        <taxon>Bacteria</taxon>
        <taxon>Pseudomonadati</taxon>
        <taxon>Bacteroidota</taxon>
        <taxon>Cytophagia</taxon>
        <taxon>Cytophagales</taxon>
        <taxon>Spirosomataceae</taxon>
        <taxon>Salmonirosea</taxon>
    </lineage>
</organism>
<name>A0A7C9FSY7_9BACT</name>
<dbReference type="Pfam" id="PF04230">
    <property type="entry name" value="PS_pyruv_trans"/>
    <property type="match status" value="1"/>
</dbReference>
<reference evidence="2 3" key="1">
    <citation type="submission" date="2019-10" db="EMBL/GenBank/DDBJ databases">
        <title>Draft Genome Sequence of Cytophagaceae sp. SJW1-29.</title>
        <authorList>
            <person name="Choi A."/>
        </authorList>
    </citation>
    <scope>NUCLEOTIDE SEQUENCE [LARGE SCALE GENOMIC DNA]</scope>
    <source>
        <strain evidence="2 3">SJW1-29</strain>
    </source>
</reference>
<protein>
    <recommendedName>
        <fullName evidence="1">Polysaccharide pyruvyl transferase domain-containing protein</fullName>
    </recommendedName>
</protein>
<evidence type="ECO:0000259" key="1">
    <source>
        <dbReference type="Pfam" id="PF04230"/>
    </source>
</evidence>
<dbReference type="EMBL" id="WHLY01000002">
    <property type="protein sequence ID" value="MPR35952.1"/>
    <property type="molecule type" value="Genomic_DNA"/>
</dbReference>
<dbReference type="PANTHER" id="PTHR36836:SF1">
    <property type="entry name" value="COLANIC ACID BIOSYNTHESIS PROTEIN WCAK"/>
    <property type="match status" value="1"/>
</dbReference>
<sequence>MIFCPETNNPGTLPNLIHPMQSRRDFLKTGTLLSAPGIVHISLTEAIEVSTRKSDPTILLRSSWNDNNIGDIGHSAGTLRIMERYLPQARLILWHAAPRPVTEALIRKNFPRVQIVNGGFEGADSDAKSEVMEAFRQADVYIHNSGMSMNYGLFNYEWGSTMSNLVPFYYCLENKIPFGLYGHSFDKFAPPSQLIYRDVLSRAAFIYTRDTESLDYIKEMGFSAPIMEFGPDGCFGIDVRDEEKGLAYLKQAGLDHQKFLTVVVRTNTPHLDSDGKGNLLNPTQTPEKMAEDRLRLDKLKAMITHWVRTTDLKVLIAPEALKETKYGKTLLYDHLDNDVKQKTVFRDTFWNADEAMSVYARAHTIFGMEPHSLIMGLALGVPIIHARPLAHGRKGWMFRDIGLPEWLFDIDRVSSEQLIDTLMTIEKGYPQAKNKVTKAMAYVAERQKATMETVAKATS</sequence>
<dbReference type="AlphaFoldDB" id="A0A7C9FSY7"/>
<dbReference type="PANTHER" id="PTHR36836">
    <property type="entry name" value="COLANIC ACID BIOSYNTHESIS PROTEIN WCAK"/>
    <property type="match status" value="1"/>
</dbReference>
<evidence type="ECO:0000313" key="2">
    <source>
        <dbReference type="EMBL" id="MPR35952.1"/>
    </source>
</evidence>
<accession>A0A7C9FSY7</accession>
<gene>
    <name evidence="2" type="ORF">GBK04_22020</name>
</gene>
<evidence type="ECO:0000313" key="3">
    <source>
        <dbReference type="Proteomes" id="UP000479293"/>
    </source>
</evidence>